<protein>
    <recommendedName>
        <fullName evidence="4">2-deoxy-D-gluconate 3-dehydrogenase</fullName>
    </recommendedName>
</protein>
<name>X1LBF3_9ZZZZ</name>
<dbReference type="AlphaFoldDB" id="X1LBF3"/>
<dbReference type="PANTHER" id="PTHR42760">
    <property type="entry name" value="SHORT-CHAIN DEHYDROGENASES/REDUCTASES FAMILY MEMBER"/>
    <property type="match status" value="1"/>
</dbReference>
<accession>X1LBF3</accession>
<feature type="non-terminal residue" evidence="3">
    <location>
        <position position="1"/>
    </location>
</feature>
<evidence type="ECO:0000256" key="2">
    <source>
        <dbReference type="ARBA" id="ARBA00023002"/>
    </source>
</evidence>
<gene>
    <name evidence="3" type="ORF">S06H3_19003</name>
</gene>
<proteinExistence type="inferred from homology"/>
<dbReference type="EMBL" id="BARV01009677">
    <property type="protein sequence ID" value="GAI03181.1"/>
    <property type="molecule type" value="Genomic_DNA"/>
</dbReference>
<sequence length="157" mass="16586">RKMPQDYLAAEWDEVLDANLRSAFLCSRAVYPGMKEGGGGKIINIGSMTSLFGGAKLAPYGTSKGGIVQLTRSLAVAWAPDNIQVNAILPGWIDTDLTRQARKDLAGLNERVLARTPVGHWGEPDDLAGAAIFLASPASNFVTGVALPVDGGYSIML</sequence>
<dbReference type="PRINTS" id="PR00081">
    <property type="entry name" value="GDHRDH"/>
</dbReference>
<dbReference type="GO" id="GO:0016616">
    <property type="term" value="F:oxidoreductase activity, acting on the CH-OH group of donors, NAD or NADP as acceptor"/>
    <property type="evidence" value="ECO:0007669"/>
    <property type="project" value="TreeGrafter"/>
</dbReference>
<comment type="similarity">
    <text evidence="1">Belongs to the short-chain dehydrogenases/reductases (SDR) family.</text>
</comment>
<reference evidence="3" key="1">
    <citation type="journal article" date="2014" name="Front. Microbiol.">
        <title>High frequency of phylogenetically diverse reductive dehalogenase-homologous genes in deep subseafloor sedimentary metagenomes.</title>
        <authorList>
            <person name="Kawai M."/>
            <person name="Futagami T."/>
            <person name="Toyoda A."/>
            <person name="Takaki Y."/>
            <person name="Nishi S."/>
            <person name="Hori S."/>
            <person name="Arai W."/>
            <person name="Tsubouchi T."/>
            <person name="Morono Y."/>
            <person name="Uchiyama I."/>
            <person name="Ito T."/>
            <person name="Fujiyama A."/>
            <person name="Inagaki F."/>
            <person name="Takami H."/>
        </authorList>
    </citation>
    <scope>NUCLEOTIDE SEQUENCE</scope>
    <source>
        <strain evidence="3">Expedition CK06-06</strain>
    </source>
</reference>
<dbReference type="InterPro" id="IPR020904">
    <property type="entry name" value="Sc_DH/Rdtase_CS"/>
</dbReference>
<dbReference type="InterPro" id="IPR002347">
    <property type="entry name" value="SDR_fam"/>
</dbReference>
<dbReference type="PROSITE" id="PS00061">
    <property type="entry name" value="ADH_SHORT"/>
    <property type="match status" value="1"/>
</dbReference>
<organism evidence="3">
    <name type="scientific">marine sediment metagenome</name>
    <dbReference type="NCBI Taxonomy" id="412755"/>
    <lineage>
        <taxon>unclassified sequences</taxon>
        <taxon>metagenomes</taxon>
        <taxon>ecological metagenomes</taxon>
    </lineage>
</organism>
<dbReference type="PRINTS" id="PR00080">
    <property type="entry name" value="SDRFAMILY"/>
</dbReference>
<evidence type="ECO:0008006" key="4">
    <source>
        <dbReference type="Google" id="ProtNLM"/>
    </source>
</evidence>
<dbReference type="InterPro" id="IPR036291">
    <property type="entry name" value="NAD(P)-bd_dom_sf"/>
</dbReference>
<comment type="caution">
    <text evidence="3">The sequence shown here is derived from an EMBL/GenBank/DDBJ whole genome shotgun (WGS) entry which is preliminary data.</text>
</comment>
<dbReference type="Pfam" id="PF13561">
    <property type="entry name" value="adh_short_C2"/>
    <property type="match status" value="1"/>
</dbReference>
<keyword evidence="2" id="KW-0560">Oxidoreductase</keyword>
<dbReference type="SUPFAM" id="SSF51735">
    <property type="entry name" value="NAD(P)-binding Rossmann-fold domains"/>
    <property type="match status" value="1"/>
</dbReference>
<evidence type="ECO:0000313" key="3">
    <source>
        <dbReference type="EMBL" id="GAI03181.1"/>
    </source>
</evidence>
<evidence type="ECO:0000256" key="1">
    <source>
        <dbReference type="ARBA" id="ARBA00006484"/>
    </source>
</evidence>
<dbReference type="PANTHER" id="PTHR42760:SF115">
    <property type="entry name" value="3-OXOACYL-[ACYL-CARRIER-PROTEIN] REDUCTASE FABG"/>
    <property type="match status" value="1"/>
</dbReference>
<dbReference type="Gene3D" id="3.40.50.720">
    <property type="entry name" value="NAD(P)-binding Rossmann-like Domain"/>
    <property type="match status" value="1"/>
</dbReference>